<dbReference type="PROSITE" id="PS51892">
    <property type="entry name" value="SUBTILASE"/>
    <property type="match status" value="1"/>
</dbReference>
<name>A0A9D2MHQ5_9FIRM</name>
<dbReference type="Gene3D" id="3.40.50.200">
    <property type="entry name" value="Peptidase S8/S53 domain"/>
    <property type="match status" value="1"/>
</dbReference>
<dbReference type="InterPro" id="IPR036852">
    <property type="entry name" value="Peptidase_S8/S53_dom_sf"/>
</dbReference>
<keyword evidence="3 5" id="KW-0378">Hydrolase</keyword>
<dbReference type="InterPro" id="IPR032675">
    <property type="entry name" value="LRR_dom_sf"/>
</dbReference>
<gene>
    <name evidence="10" type="ORF">IAA37_01935</name>
</gene>
<evidence type="ECO:0000256" key="5">
    <source>
        <dbReference type="PROSITE-ProRule" id="PRU01240"/>
    </source>
</evidence>
<dbReference type="InterPro" id="IPR023828">
    <property type="entry name" value="Peptidase_S8_Ser-AS"/>
</dbReference>
<evidence type="ECO:0000256" key="7">
    <source>
        <dbReference type="SAM" id="SignalP"/>
    </source>
</evidence>
<proteinExistence type="inferred from homology"/>
<keyword evidence="4 5" id="KW-0720">Serine protease</keyword>
<evidence type="ECO:0000256" key="3">
    <source>
        <dbReference type="ARBA" id="ARBA00022801"/>
    </source>
</evidence>
<dbReference type="Pfam" id="PF00082">
    <property type="entry name" value="Peptidase_S8"/>
    <property type="match status" value="1"/>
</dbReference>
<dbReference type="InterPro" id="IPR000209">
    <property type="entry name" value="Peptidase_S8/S53_dom"/>
</dbReference>
<feature type="signal peptide" evidence="7">
    <location>
        <begin position="1"/>
        <end position="24"/>
    </location>
</feature>
<protein>
    <submittedName>
        <fullName evidence="10">Leucine-rich repeat protein</fullName>
    </submittedName>
</protein>
<dbReference type="AlphaFoldDB" id="A0A9D2MHQ5"/>
<sequence length="1113" mass="122546">MKRILSLILSICVVIAGLPITVYAASSTPEISLNEFSAQLNALTEEYDSEYIPEITIEDGSEFCHVGGEAVPLSVENEETATVTKDNFEIPTDGLEEYEILPEEESRISTFSVNDISSNTLDKESAEDMGFEVDIDDDTVTLSKPYQTQRLIVKSKYDIDPLDSVAIVEGYNDLHIVQFDNEESAKAAQEYYKNQNRIEYAEPDLVVSAAEYDEVETTAADENMGINYGNHLSWGSEAIGVDDYIDYLPSVDQLPEIVVGILDSGIDYDHEFLKNRVIRSNYNISSSGNENDEKDDDGHGSHVAGIVVDNSTSNVKVKGYKVLDSEGYGTISKVALALEYAITDGVNVINMSLGVKGESKEMEEAVNSATDAGIVVCVSAGNSGAEAAKYTPAGIENCITVSAIDKYDEKPIWANWGNMVDIVAPGVSVYSTYMDNGYETLSGTSMSCPFVVAASALLLSKNPSLNSDEVCGLLEDNGRVWTNDDQHIDSLYGKMALYIGTITEYNQDRATPPEFTVESGRYSDSVTIEITCSDPDAEIYYTLDGSRASKTTGILYTGPIVIDKVTRVHACAYSGDKLKSLQVVADYYITVTDPEENFVIDTNGIITEYNGNNNYLTIPDTIDGIVVTGIGKRVFSASDLVMIKLPDTLTYVGEGGFQGCGDLKSVYCNNLKVVETRGFYLCREMDTIDLTQLEEVGEYAFSHCTSIPALYNEKLTTINKCSFNSLNNAIYIDLPNVTSVGLMGLWSLQNAEYVNLPKVKTLGKSALSHMYMLESIDLPELTEITGSMCFSSTRNLKEFNAPKLTNLPDNTFNYSTIENIELPNVVVLGEEIFYMSNIKSIKLDSVTEISTNAFGDCSDLETLYLPSATHISSGVFINNLYDDSNTVNIKIFAPNLVSLDSLPEQQGGATLYTSDKLESITVTPDYDYTIVAPLNSYSKQWTEENGCNFIPSDYRDSSVSSPVNVEDKGRSIRVTKTGLRFGFSWDEIPEIENLASDIEYGFIYHYNYDNTPYDSSQLTVENVGTDNIKQKAAYNLDHSTEGTTVFNLVFTDIPASNYDTNISVRAYVCIDGMYFYSNSLNGSFEEVSNLVLQDEEIDQNTKNAVEKLLNKEA</sequence>
<dbReference type="PANTHER" id="PTHR43806">
    <property type="entry name" value="PEPTIDASE S8"/>
    <property type="match status" value="1"/>
</dbReference>
<dbReference type="PROSITE" id="PS00136">
    <property type="entry name" value="SUBTILASE_ASP"/>
    <property type="match status" value="1"/>
</dbReference>
<organism evidence="10 11">
    <name type="scientific">Candidatus Eubacterium faecale</name>
    <dbReference type="NCBI Taxonomy" id="2838568"/>
    <lineage>
        <taxon>Bacteria</taxon>
        <taxon>Bacillati</taxon>
        <taxon>Bacillota</taxon>
        <taxon>Clostridia</taxon>
        <taxon>Eubacteriales</taxon>
        <taxon>Eubacteriaceae</taxon>
        <taxon>Eubacterium</taxon>
    </lineage>
</organism>
<dbReference type="SUPFAM" id="SSF52743">
    <property type="entry name" value="Subtilisin-like"/>
    <property type="match status" value="1"/>
</dbReference>
<dbReference type="Pfam" id="PF13306">
    <property type="entry name" value="LRR_5"/>
    <property type="match status" value="2"/>
</dbReference>
<dbReference type="InterPro" id="IPR026906">
    <property type="entry name" value="LRR_5"/>
</dbReference>
<reference evidence="10" key="2">
    <citation type="submission" date="2021-04" db="EMBL/GenBank/DDBJ databases">
        <authorList>
            <person name="Gilroy R."/>
        </authorList>
    </citation>
    <scope>NUCLEOTIDE SEQUENCE</scope>
    <source>
        <strain evidence="10">CHK188-16595</strain>
    </source>
</reference>
<comment type="caution">
    <text evidence="10">The sequence shown here is derived from an EMBL/GenBank/DDBJ whole genome shotgun (WGS) entry which is preliminary data.</text>
</comment>
<comment type="similarity">
    <text evidence="1 5 6">Belongs to the peptidase S8 family.</text>
</comment>
<feature type="active site" description="Charge relay system" evidence="5">
    <location>
        <position position="445"/>
    </location>
</feature>
<feature type="domain" description="GH29D-like beta-sandwich" evidence="9">
    <location>
        <begin position="518"/>
        <end position="576"/>
    </location>
</feature>
<keyword evidence="7" id="KW-0732">Signal</keyword>
<feature type="domain" description="Peptidase S8/S53" evidence="8">
    <location>
        <begin position="256"/>
        <end position="493"/>
    </location>
</feature>
<evidence type="ECO:0000256" key="2">
    <source>
        <dbReference type="ARBA" id="ARBA00022670"/>
    </source>
</evidence>
<dbReference type="InterPro" id="IPR023827">
    <property type="entry name" value="Peptidase_S8_Asp-AS"/>
</dbReference>
<accession>A0A9D2MHQ5</accession>
<evidence type="ECO:0000256" key="4">
    <source>
        <dbReference type="ARBA" id="ARBA00022825"/>
    </source>
</evidence>
<dbReference type="PANTHER" id="PTHR43806:SF11">
    <property type="entry name" value="CEREVISIN-RELATED"/>
    <property type="match status" value="1"/>
</dbReference>
<dbReference type="GO" id="GO:0006508">
    <property type="term" value="P:proteolysis"/>
    <property type="evidence" value="ECO:0007669"/>
    <property type="project" value="UniProtKB-KW"/>
</dbReference>
<dbReference type="InterPro" id="IPR050131">
    <property type="entry name" value="Peptidase_S8_subtilisin-like"/>
</dbReference>
<keyword evidence="2 5" id="KW-0645">Protease</keyword>
<dbReference type="InterPro" id="IPR015500">
    <property type="entry name" value="Peptidase_S8_subtilisin-rel"/>
</dbReference>
<evidence type="ECO:0000256" key="1">
    <source>
        <dbReference type="ARBA" id="ARBA00011073"/>
    </source>
</evidence>
<dbReference type="PRINTS" id="PR00723">
    <property type="entry name" value="SUBTILISIN"/>
</dbReference>
<dbReference type="PROSITE" id="PS00138">
    <property type="entry name" value="SUBTILASE_SER"/>
    <property type="match status" value="1"/>
</dbReference>
<dbReference type="Proteomes" id="UP000823877">
    <property type="component" value="Unassembled WGS sequence"/>
</dbReference>
<reference evidence="10" key="1">
    <citation type="journal article" date="2021" name="PeerJ">
        <title>Extensive microbial diversity within the chicken gut microbiome revealed by metagenomics and culture.</title>
        <authorList>
            <person name="Gilroy R."/>
            <person name="Ravi A."/>
            <person name="Getino M."/>
            <person name="Pursley I."/>
            <person name="Horton D.L."/>
            <person name="Alikhan N.F."/>
            <person name="Baker D."/>
            <person name="Gharbi K."/>
            <person name="Hall N."/>
            <person name="Watson M."/>
            <person name="Adriaenssens E.M."/>
            <person name="Foster-Nyarko E."/>
            <person name="Jarju S."/>
            <person name="Secka A."/>
            <person name="Antonio M."/>
            <person name="Oren A."/>
            <person name="Chaudhuri R.R."/>
            <person name="La Ragione R."/>
            <person name="Hildebrand F."/>
            <person name="Pallen M.J."/>
        </authorList>
    </citation>
    <scope>NUCLEOTIDE SEQUENCE</scope>
    <source>
        <strain evidence="10">CHK188-16595</strain>
    </source>
</reference>
<evidence type="ECO:0000313" key="11">
    <source>
        <dbReference type="Proteomes" id="UP000823877"/>
    </source>
</evidence>
<dbReference type="SUPFAM" id="SSF52058">
    <property type="entry name" value="L domain-like"/>
    <property type="match status" value="1"/>
</dbReference>
<evidence type="ECO:0000256" key="6">
    <source>
        <dbReference type="RuleBase" id="RU003355"/>
    </source>
</evidence>
<dbReference type="EMBL" id="DWXN01000003">
    <property type="protein sequence ID" value="HJB74419.1"/>
    <property type="molecule type" value="Genomic_DNA"/>
</dbReference>
<feature type="active site" description="Charge relay system" evidence="5">
    <location>
        <position position="263"/>
    </location>
</feature>
<evidence type="ECO:0000259" key="8">
    <source>
        <dbReference type="Pfam" id="PF00082"/>
    </source>
</evidence>
<dbReference type="GO" id="GO:0004252">
    <property type="term" value="F:serine-type endopeptidase activity"/>
    <property type="evidence" value="ECO:0007669"/>
    <property type="project" value="UniProtKB-UniRule"/>
</dbReference>
<evidence type="ECO:0000313" key="10">
    <source>
        <dbReference type="EMBL" id="HJB74419.1"/>
    </source>
</evidence>
<evidence type="ECO:0000259" key="9">
    <source>
        <dbReference type="Pfam" id="PF13290"/>
    </source>
</evidence>
<dbReference type="Pfam" id="PF13290">
    <property type="entry name" value="CHB_HEX_C_1"/>
    <property type="match status" value="1"/>
</dbReference>
<dbReference type="InterPro" id="IPR059177">
    <property type="entry name" value="GH29D-like_dom"/>
</dbReference>
<dbReference type="Gene3D" id="3.80.10.10">
    <property type="entry name" value="Ribonuclease Inhibitor"/>
    <property type="match status" value="2"/>
</dbReference>
<feature type="active site" description="Charge relay system" evidence="5">
    <location>
        <position position="299"/>
    </location>
</feature>
<feature type="chain" id="PRO_5038800524" evidence="7">
    <location>
        <begin position="25"/>
        <end position="1113"/>
    </location>
</feature>